<keyword evidence="1" id="KW-0547">Nucleotide-binding</keyword>
<dbReference type="Pfam" id="PF01121">
    <property type="entry name" value="CoaE"/>
    <property type="match status" value="1"/>
</dbReference>
<proteinExistence type="inferred from homology"/>
<evidence type="ECO:0000313" key="6">
    <source>
        <dbReference type="Proteomes" id="UP000037460"/>
    </source>
</evidence>
<keyword evidence="2" id="KW-0067">ATP-binding</keyword>
<dbReference type="OrthoDB" id="330671at2759"/>
<protein>
    <submittedName>
        <fullName evidence="5">Bifunctional coenzyme a synthase</fullName>
    </submittedName>
</protein>
<evidence type="ECO:0000256" key="3">
    <source>
        <dbReference type="SAM" id="MobiDB-lite"/>
    </source>
</evidence>
<dbReference type="NCBIfam" id="TIGR00152">
    <property type="entry name" value="dephospho-CoA kinase"/>
    <property type="match status" value="1"/>
</dbReference>
<dbReference type="InterPro" id="IPR001977">
    <property type="entry name" value="Depp_CoAkinase"/>
</dbReference>
<dbReference type="Proteomes" id="UP000037460">
    <property type="component" value="Unassembled WGS sequence"/>
</dbReference>
<dbReference type="PANTHER" id="PTHR10695">
    <property type="entry name" value="DEPHOSPHO-COA KINASE-RELATED"/>
    <property type="match status" value="1"/>
</dbReference>
<comment type="caution">
    <text evidence="5">The sequence shown here is derived from an EMBL/GenBank/DDBJ whole genome shotgun (WGS) entry which is preliminary data.</text>
</comment>
<dbReference type="InterPro" id="IPR014729">
    <property type="entry name" value="Rossmann-like_a/b/a_fold"/>
</dbReference>
<dbReference type="AlphaFoldDB" id="A0A0M0JA94"/>
<dbReference type="PROSITE" id="PS51219">
    <property type="entry name" value="DPCK"/>
    <property type="match status" value="1"/>
</dbReference>
<dbReference type="Gene3D" id="3.40.50.620">
    <property type="entry name" value="HUPs"/>
    <property type="match status" value="1"/>
</dbReference>
<feature type="domain" description="Cytidyltransferase-like" evidence="4">
    <location>
        <begin position="7"/>
        <end position="101"/>
    </location>
</feature>
<dbReference type="Pfam" id="PF01467">
    <property type="entry name" value="CTP_transf_like"/>
    <property type="match status" value="1"/>
</dbReference>
<keyword evidence="6" id="KW-1185">Reference proteome</keyword>
<evidence type="ECO:0000313" key="5">
    <source>
        <dbReference type="EMBL" id="KOO23148.1"/>
    </source>
</evidence>
<dbReference type="Gene3D" id="1.10.3210.10">
    <property type="entry name" value="Hypothetical protein af1432"/>
    <property type="match status" value="1"/>
</dbReference>
<dbReference type="SUPFAM" id="SSF52374">
    <property type="entry name" value="Nucleotidylyl transferase"/>
    <property type="match status" value="1"/>
</dbReference>
<gene>
    <name evidence="5" type="ORF">Ctob_001869</name>
</gene>
<organism evidence="5 6">
    <name type="scientific">Chrysochromulina tobinii</name>
    <dbReference type="NCBI Taxonomy" id="1460289"/>
    <lineage>
        <taxon>Eukaryota</taxon>
        <taxon>Haptista</taxon>
        <taxon>Haptophyta</taxon>
        <taxon>Prymnesiophyceae</taxon>
        <taxon>Prymnesiales</taxon>
        <taxon>Chrysochromulinaceae</taxon>
        <taxon>Chrysochromulina</taxon>
    </lineage>
</organism>
<dbReference type="GO" id="GO:0005524">
    <property type="term" value="F:ATP binding"/>
    <property type="evidence" value="ECO:0007669"/>
    <property type="project" value="UniProtKB-KW"/>
</dbReference>
<reference evidence="6" key="1">
    <citation type="journal article" date="2015" name="PLoS Genet.">
        <title>Genome Sequence and Transcriptome Analyses of Chrysochromulina tobin: Metabolic Tools for Enhanced Algal Fitness in the Prominent Order Prymnesiales (Haptophyceae).</title>
        <authorList>
            <person name="Hovde B.T."/>
            <person name="Deodato C.R."/>
            <person name="Hunsperger H.M."/>
            <person name="Ryken S.A."/>
            <person name="Yost W."/>
            <person name="Jha R.K."/>
            <person name="Patterson J."/>
            <person name="Monnat R.J. Jr."/>
            <person name="Barlow S.B."/>
            <person name="Starkenburg S.R."/>
            <person name="Cattolico R.A."/>
        </authorList>
    </citation>
    <scope>NUCLEOTIDE SEQUENCE</scope>
    <source>
        <strain evidence="6">CCMP291</strain>
    </source>
</reference>
<dbReference type="InterPro" id="IPR004821">
    <property type="entry name" value="Cyt_trans-like"/>
</dbReference>
<dbReference type="GO" id="GO:0004140">
    <property type="term" value="F:dephospho-CoA kinase activity"/>
    <property type="evidence" value="ECO:0007669"/>
    <property type="project" value="InterPro"/>
</dbReference>
<evidence type="ECO:0000256" key="2">
    <source>
        <dbReference type="ARBA" id="ARBA00022840"/>
    </source>
</evidence>
<dbReference type="SUPFAM" id="SSF109604">
    <property type="entry name" value="HD-domain/PDEase-like"/>
    <property type="match status" value="1"/>
</dbReference>
<evidence type="ECO:0000259" key="4">
    <source>
        <dbReference type="Pfam" id="PF01467"/>
    </source>
</evidence>
<dbReference type="Gene3D" id="3.40.50.300">
    <property type="entry name" value="P-loop containing nucleotide triphosphate hydrolases"/>
    <property type="match status" value="1"/>
</dbReference>
<dbReference type="CDD" id="cd02022">
    <property type="entry name" value="DPCK"/>
    <property type="match status" value="1"/>
</dbReference>
<dbReference type="EMBL" id="JWZX01003216">
    <property type="protein sequence ID" value="KOO23148.1"/>
    <property type="molecule type" value="Genomic_DNA"/>
</dbReference>
<sequence>MCSHVCVGGTFDYLHVGHKLLLSLAAYCASERLVCGVSDAPLLQKKTLRELMQPIELRLALVDDFVHSIKPSIKLELSALQDGYGPATRDGALEAIVVSAETASGGAACNAKRAQGAHSDGEEEDKVSSTDARRAQLAQLRGSRLGLERHWCRRTPEHGPYVIGLTGGIASGKSTARKMLVELASEMASAAELAGEMAAAGAIDGGAGGGWLEAIDCDLLAHEAYQPGTPPFAALVAAFGNAIVSADGTIDRKALGALVFHEDGGANMKRLTDIVWPATAALAASKIAASKAQVVVMEAAVLLEAQWDAMVDEVWVISASHPAVLERLASRNGLSTEQAEARIAKQMTTEQRLARAHVPLSSAFSEEATRQQLATALEGARRRRQCLLRMQPLHSTAGQFYALCVSAGVGAAHASRWWGTLCDELCSACRWYHSMEHVKALLARIEALEARGLLQRPLLVKLAAFFHDAVYDPSASHNEMRSAEMWRRFGTATKLSPDDVDIVAALIERTATHFKGEAKADLAHFLDADIAVLGLPPNAYAEYARQVRLEYAWAPLDRWLEGRTGFLSSYLAHERLYFSAEGAAELEGAARANMAAERARLARRLHCDRRQ</sequence>
<dbReference type="HAMAP" id="MF_00376">
    <property type="entry name" value="Dephospho_CoA_kinase"/>
    <property type="match status" value="1"/>
</dbReference>
<accession>A0A0M0JA94</accession>
<dbReference type="SUPFAM" id="SSF52540">
    <property type="entry name" value="P-loop containing nucleoside triphosphate hydrolases"/>
    <property type="match status" value="1"/>
</dbReference>
<dbReference type="GO" id="GO:0015937">
    <property type="term" value="P:coenzyme A biosynthetic process"/>
    <property type="evidence" value="ECO:0007669"/>
    <property type="project" value="InterPro"/>
</dbReference>
<feature type="region of interest" description="Disordered" evidence="3">
    <location>
        <begin position="111"/>
        <end position="131"/>
    </location>
</feature>
<name>A0A0M0JA94_9EUKA</name>
<evidence type="ECO:0000256" key="1">
    <source>
        <dbReference type="ARBA" id="ARBA00022741"/>
    </source>
</evidence>
<dbReference type="PANTHER" id="PTHR10695:SF46">
    <property type="entry name" value="BIFUNCTIONAL COENZYME A SYNTHASE-RELATED"/>
    <property type="match status" value="1"/>
</dbReference>
<dbReference type="InterPro" id="IPR027417">
    <property type="entry name" value="P-loop_NTPase"/>
</dbReference>